<protein>
    <submittedName>
        <fullName evidence="4">Nitroreductase family protein</fullName>
    </submittedName>
</protein>
<dbReference type="Pfam" id="PF00881">
    <property type="entry name" value="Nitroreductase"/>
    <property type="match status" value="2"/>
</dbReference>
<evidence type="ECO:0000259" key="3">
    <source>
        <dbReference type="Pfam" id="PF00881"/>
    </source>
</evidence>
<dbReference type="EMBL" id="CP060636">
    <property type="protein sequence ID" value="QNM10927.1"/>
    <property type="molecule type" value="Genomic_DNA"/>
</dbReference>
<dbReference type="SUPFAM" id="SSF55469">
    <property type="entry name" value="FMN-dependent nitroreductase-like"/>
    <property type="match status" value="1"/>
</dbReference>
<feature type="domain" description="Nitroreductase" evidence="3">
    <location>
        <begin position="6"/>
        <end position="57"/>
    </location>
</feature>
<dbReference type="GO" id="GO:0016491">
    <property type="term" value="F:oxidoreductase activity"/>
    <property type="evidence" value="ECO:0007669"/>
    <property type="project" value="UniProtKB-KW"/>
</dbReference>
<dbReference type="PANTHER" id="PTHR43673:SF10">
    <property type="entry name" value="NADH DEHYDROGENASE_NAD(P)H NITROREDUCTASE XCC3605-RELATED"/>
    <property type="match status" value="1"/>
</dbReference>
<keyword evidence="5" id="KW-1185">Reference proteome</keyword>
<feature type="domain" description="Nitroreductase" evidence="3">
    <location>
        <begin position="65"/>
        <end position="146"/>
    </location>
</feature>
<keyword evidence="2" id="KW-0560">Oxidoreductase</keyword>
<dbReference type="Gene3D" id="3.40.109.10">
    <property type="entry name" value="NADH Oxidase"/>
    <property type="match status" value="1"/>
</dbReference>
<organism evidence="4 5">
    <name type="scientific">[Eubacterium] hominis</name>
    <dbReference type="NCBI Taxonomy" id="2764325"/>
    <lineage>
        <taxon>Bacteria</taxon>
        <taxon>Bacillati</taxon>
        <taxon>Bacillota</taxon>
        <taxon>Erysipelotrichia</taxon>
        <taxon>Erysipelotrichales</taxon>
        <taxon>Erysipelotrichaceae</taxon>
        <taxon>Amedibacillus</taxon>
    </lineage>
</organism>
<evidence type="ECO:0000256" key="1">
    <source>
        <dbReference type="ARBA" id="ARBA00007118"/>
    </source>
</evidence>
<proteinExistence type="inferred from homology"/>
<dbReference type="KEGG" id="ehn:H9Q80_11620"/>
<evidence type="ECO:0000313" key="4">
    <source>
        <dbReference type="EMBL" id="QNM10927.1"/>
    </source>
</evidence>
<reference evidence="4 5" key="1">
    <citation type="submission" date="2020-08" db="EMBL/GenBank/DDBJ databases">
        <authorList>
            <person name="Liu C."/>
            <person name="Sun Q."/>
        </authorList>
    </citation>
    <scope>NUCLEOTIDE SEQUENCE [LARGE SCALE GENOMIC DNA]</scope>
    <source>
        <strain evidence="4 5">NSJ-61</strain>
    </source>
</reference>
<accession>A0A7G9GJE5</accession>
<dbReference type="Proteomes" id="UP000515856">
    <property type="component" value="Chromosome"/>
</dbReference>
<dbReference type="PANTHER" id="PTHR43673">
    <property type="entry name" value="NAD(P)H NITROREDUCTASE YDGI-RELATED"/>
    <property type="match status" value="1"/>
</dbReference>
<dbReference type="InterPro" id="IPR000415">
    <property type="entry name" value="Nitroreductase-like"/>
</dbReference>
<name>A0A7G9GJE5_9FIRM</name>
<dbReference type="InterPro" id="IPR029479">
    <property type="entry name" value="Nitroreductase"/>
</dbReference>
<sequence length="166" mass="19244">MLKELYERQSIRKYLDKPVEEEKIMELLRAAMNAPTARNTQSWRFMVIENREALDHMQTLSPYTGMMKTAPCAIMVLGDKRDIEPEEYLYVNAAAAIENMLIEAVHQGLGTCWCAIGPRTERIENFRNYFHIEDHLIPIGVVAVGYGDEVKPKVDRFDPEKISYYK</sequence>
<evidence type="ECO:0000256" key="2">
    <source>
        <dbReference type="ARBA" id="ARBA00023002"/>
    </source>
</evidence>
<dbReference type="CDD" id="cd02150">
    <property type="entry name" value="nitroreductase"/>
    <property type="match status" value="1"/>
</dbReference>
<gene>
    <name evidence="4" type="ORF">H9Q80_11620</name>
</gene>
<dbReference type="AlphaFoldDB" id="A0A7G9GJE5"/>
<comment type="similarity">
    <text evidence="1">Belongs to the nitroreductase family.</text>
</comment>
<evidence type="ECO:0000313" key="5">
    <source>
        <dbReference type="Proteomes" id="UP000515856"/>
    </source>
</evidence>
<dbReference type="RefSeq" id="WP_117453323.1">
    <property type="nucleotide sequence ID" value="NZ_CP060636.1"/>
</dbReference>